<name>A0ABS3JLN6_9BACT</name>
<dbReference type="EMBL" id="JAFMYW010000005">
    <property type="protein sequence ID" value="MBO0950368.1"/>
    <property type="molecule type" value="Genomic_DNA"/>
</dbReference>
<gene>
    <name evidence="1" type="ORF">J2I46_17365</name>
</gene>
<protein>
    <submittedName>
        <fullName evidence="1">Uncharacterized protein</fullName>
    </submittedName>
</protein>
<dbReference type="RefSeq" id="WP_207330323.1">
    <property type="nucleotide sequence ID" value="NZ_JAFMYW010000005.1"/>
</dbReference>
<evidence type="ECO:0000313" key="1">
    <source>
        <dbReference type="EMBL" id="MBO0950368.1"/>
    </source>
</evidence>
<accession>A0ABS3JLN6</accession>
<sequence>MYQKILTDLIVWFNETSSFPTVGLLDTYDSVRISFACNLTDEYKTIGRVVVFSGEYHKGVSGRSSIRRSRSLLLVFDVHTGKLVSPV</sequence>
<reference evidence="1 2" key="1">
    <citation type="submission" date="2021-03" db="EMBL/GenBank/DDBJ databases">
        <title>Fibrella sp. HMF5405 genome sequencing and assembly.</title>
        <authorList>
            <person name="Kang H."/>
            <person name="Kim H."/>
            <person name="Bae S."/>
            <person name="Joh K."/>
        </authorList>
    </citation>
    <scope>NUCLEOTIDE SEQUENCE [LARGE SCALE GENOMIC DNA]</scope>
    <source>
        <strain evidence="1 2">HMF5405</strain>
    </source>
</reference>
<organism evidence="1 2">
    <name type="scientific">Fibrella forsythiae</name>
    <dbReference type="NCBI Taxonomy" id="2817061"/>
    <lineage>
        <taxon>Bacteria</taxon>
        <taxon>Pseudomonadati</taxon>
        <taxon>Bacteroidota</taxon>
        <taxon>Cytophagia</taxon>
        <taxon>Cytophagales</taxon>
        <taxon>Spirosomataceae</taxon>
        <taxon>Fibrella</taxon>
    </lineage>
</organism>
<evidence type="ECO:0000313" key="2">
    <source>
        <dbReference type="Proteomes" id="UP000664628"/>
    </source>
</evidence>
<dbReference type="Proteomes" id="UP000664628">
    <property type="component" value="Unassembled WGS sequence"/>
</dbReference>
<proteinExistence type="predicted"/>
<comment type="caution">
    <text evidence="1">The sequence shown here is derived from an EMBL/GenBank/DDBJ whole genome shotgun (WGS) entry which is preliminary data.</text>
</comment>
<keyword evidence="2" id="KW-1185">Reference proteome</keyword>